<proteinExistence type="predicted"/>
<dbReference type="AlphaFoldDB" id="A0A7S3NAX9"/>
<protein>
    <submittedName>
        <fullName evidence="1">Uncharacterized protein</fullName>
    </submittedName>
</protein>
<name>A0A7S3NAX9_9SPIT</name>
<reference evidence="1" key="1">
    <citation type="submission" date="2021-01" db="EMBL/GenBank/DDBJ databases">
        <authorList>
            <person name="Corre E."/>
            <person name="Pelletier E."/>
            <person name="Niang G."/>
            <person name="Scheremetjew M."/>
            <person name="Finn R."/>
            <person name="Kale V."/>
            <person name="Holt S."/>
            <person name="Cochrane G."/>
            <person name="Meng A."/>
            <person name="Brown T."/>
            <person name="Cohen L."/>
        </authorList>
    </citation>
    <scope>NUCLEOTIDE SEQUENCE</scope>
    <source>
        <strain evidence="1">FSP1.4</strain>
    </source>
</reference>
<organism evidence="1">
    <name type="scientific">Euplotes harpa</name>
    <dbReference type="NCBI Taxonomy" id="151035"/>
    <lineage>
        <taxon>Eukaryota</taxon>
        <taxon>Sar</taxon>
        <taxon>Alveolata</taxon>
        <taxon>Ciliophora</taxon>
        <taxon>Intramacronucleata</taxon>
        <taxon>Spirotrichea</taxon>
        <taxon>Hypotrichia</taxon>
        <taxon>Euplotida</taxon>
        <taxon>Euplotidae</taxon>
        <taxon>Euplotes</taxon>
    </lineage>
</organism>
<evidence type="ECO:0000313" key="1">
    <source>
        <dbReference type="EMBL" id="CAE0355824.1"/>
    </source>
</evidence>
<dbReference type="EMBL" id="HBII01035253">
    <property type="protein sequence ID" value="CAE0355824.1"/>
    <property type="molecule type" value="Transcribed_RNA"/>
</dbReference>
<accession>A0A7S3NAX9</accession>
<gene>
    <name evidence="1" type="ORF">EHAR0213_LOCUS14741</name>
</gene>
<sequence length="165" mass="18535">MNKKDIEDLLASKIFEGSIVSTPQVARDRLIMTGNLFHSNDFDFVGDPFGLNYSEARSDSTSSIDLRFDKGEEDKFGFEGLNLFPGYFGSEFIVFSESSKSFNEILSSKFENIGSGSSFQELEDREMSIPHQNAQESDNITSSIQLASEFQAWFSNSPSDFKLFP</sequence>